<dbReference type="Gene3D" id="3.60.10.10">
    <property type="entry name" value="Endonuclease/exonuclease/phosphatase"/>
    <property type="match status" value="1"/>
</dbReference>
<comment type="caution">
    <text evidence="14">The sequence shown here is derived from an EMBL/GenBank/DDBJ whole genome shotgun (WGS) entry which is preliminary data.</text>
</comment>
<evidence type="ECO:0000313" key="15">
    <source>
        <dbReference type="Proteomes" id="UP001152803"/>
    </source>
</evidence>
<dbReference type="Proteomes" id="UP001152803">
    <property type="component" value="Unassembled WGS sequence"/>
</dbReference>
<dbReference type="InterPro" id="IPR005135">
    <property type="entry name" value="Endo/exonuclease/phosphatase"/>
</dbReference>
<dbReference type="PANTHER" id="PTHR22748:SF6">
    <property type="entry name" value="DNA-(APURINIC OR APYRIMIDINIC SITE) ENDONUCLEASE"/>
    <property type="match status" value="1"/>
</dbReference>
<evidence type="ECO:0000256" key="7">
    <source>
        <dbReference type="ARBA" id="ARBA00022842"/>
    </source>
</evidence>
<evidence type="ECO:0000256" key="4">
    <source>
        <dbReference type="ARBA" id="ARBA00022723"/>
    </source>
</evidence>
<dbReference type="InterPro" id="IPR036691">
    <property type="entry name" value="Endo/exonu/phosph_ase_sf"/>
</dbReference>
<feature type="site" description="Interaction with DNA substrate" evidence="11">
    <location>
        <position position="223"/>
    </location>
</feature>
<evidence type="ECO:0000256" key="6">
    <source>
        <dbReference type="ARBA" id="ARBA00022801"/>
    </source>
</evidence>
<evidence type="ECO:0000256" key="10">
    <source>
        <dbReference type="PIRSR" id="PIRSR604808-2"/>
    </source>
</evidence>
<evidence type="ECO:0000259" key="13">
    <source>
        <dbReference type="Pfam" id="PF03372"/>
    </source>
</evidence>
<evidence type="ECO:0000256" key="3">
    <source>
        <dbReference type="ARBA" id="ARBA00012115"/>
    </source>
</evidence>
<evidence type="ECO:0000256" key="5">
    <source>
        <dbReference type="ARBA" id="ARBA00022763"/>
    </source>
</evidence>
<comment type="catalytic activity">
    <reaction evidence="1">
        <text>Exonucleolytic cleavage in the 3'- to 5'-direction to yield nucleoside 5'-phosphates.</text>
        <dbReference type="EC" id="3.1.11.2"/>
    </reaction>
</comment>
<reference evidence="14" key="1">
    <citation type="journal article" date="2023" name="Science">
        <title>Genome structures resolve the early diversification of teleost fishes.</title>
        <authorList>
            <person name="Parey E."/>
            <person name="Louis A."/>
            <person name="Montfort J."/>
            <person name="Bouchez O."/>
            <person name="Roques C."/>
            <person name="Iampietro C."/>
            <person name="Lluch J."/>
            <person name="Castinel A."/>
            <person name="Donnadieu C."/>
            <person name="Desvignes T."/>
            <person name="Floi Bucao C."/>
            <person name="Jouanno E."/>
            <person name="Wen M."/>
            <person name="Mejri S."/>
            <person name="Dirks R."/>
            <person name="Jansen H."/>
            <person name="Henkel C."/>
            <person name="Chen W.J."/>
            <person name="Zahm M."/>
            <person name="Cabau C."/>
            <person name="Klopp C."/>
            <person name="Thompson A.W."/>
            <person name="Robinson-Rechavi M."/>
            <person name="Braasch I."/>
            <person name="Lecointre G."/>
            <person name="Bobe J."/>
            <person name="Postlethwait J.H."/>
            <person name="Berthelot C."/>
            <person name="Roest Crollius H."/>
            <person name="Guiguen Y."/>
        </authorList>
    </citation>
    <scope>NUCLEOTIDE SEQUENCE</scope>
    <source>
        <strain evidence="14">Concon-B</strain>
    </source>
</reference>
<evidence type="ECO:0000256" key="8">
    <source>
        <dbReference type="ARBA" id="ARBA00023204"/>
    </source>
</evidence>
<feature type="binding site" evidence="10">
    <location>
        <position position="223"/>
    </location>
    <ligand>
        <name>Mg(2+)</name>
        <dbReference type="ChEBI" id="CHEBI:18420"/>
        <label>1</label>
    </ligand>
</feature>
<dbReference type="EC" id="3.1.11.2" evidence="3"/>
<keyword evidence="5" id="KW-0227">DNA damage</keyword>
<comment type="cofactor">
    <cofactor evidence="10">
        <name>Mg(2+)</name>
        <dbReference type="ChEBI" id="CHEBI:18420"/>
    </cofactor>
    <cofactor evidence="10">
        <name>Mn(2+)</name>
        <dbReference type="ChEBI" id="CHEBI:29035"/>
    </cofactor>
    <text evidence="10">Probably binds two magnesium or manganese ions per subunit.</text>
</comment>
<comment type="similarity">
    <text evidence="2">Belongs to the DNA repair enzymes AP/ExoA family.</text>
</comment>
<keyword evidence="7 10" id="KW-0460">Magnesium</keyword>
<dbReference type="Pfam" id="PF03372">
    <property type="entry name" value="Exo_endo_phos"/>
    <property type="match status" value="1"/>
</dbReference>
<dbReference type="GO" id="GO:0008311">
    <property type="term" value="F:double-stranded DNA 3'-5' DNA exonuclease activity"/>
    <property type="evidence" value="ECO:0007669"/>
    <property type="project" value="UniProtKB-EC"/>
</dbReference>
<name>A0A9Q1DDP6_CONCO</name>
<dbReference type="GO" id="GO:0003906">
    <property type="term" value="F:DNA-(apurinic or apyrimidinic site) endonuclease activity"/>
    <property type="evidence" value="ECO:0007669"/>
    <property type="project" value="TreeGrafter"/>
</dbReference>
<feature type="active site" description="Proton donor/acceptor" evidence="9">
    <location>
        <position position="140"/>
    </location>
</feature>
<dbReference type="PANTHER" id="PTHR22748">
    <property type="entry name" value="AP ENDONUCLEASE"/>
    <property type="match status" value="1"/>
</dbReference>
<proteinExistence type="inferred from homology"/>
<evidence type="ECO:0000256" key="1">
    <source>
        <dbReference type="ARBA" id="ARBA00000493"/>
    </source>
</evidence>
<evidence type="ECO:0000256" key="9">
    <source>
        <dbReference type="PIRSR" id="PIRSR604808-1"/>
    </source>
</evidence>
<dbReference type="GO" id="GO:0046872">
    <property type="term" value="F:metal ion binding"/>
    <property type="evidence" value="ECO:0007669"/>
    <property type="project" value="UniProtKB-KW"/>
</dbReference>
<feature type="active site" description="Proton acceptor" evidence="9">
    <location>
        <position position="223"/>
    </location>
</feature>
<dbReference type="OrthoDB" id="416119at2759"/>
<keyword evidence="8" id="KW-0234">DNA repair</keyword>
<keyword evidence="6" id="KW-0378">Hydrolase</keyword>
<feature type="site" description="Transition state stabilizer" evidence="11">
    <location>
        <position position="142"/>
    </location>
</feature>
<sequence>MSGSRHQVLKLLSWNVNGLKSENKIKGVLAEIKDSHVVFLQETHIGPDDTGVLHELEGFRKYFTRYNGRSRGVAILIRETLVWEDVSHNEDTEGRSLILTCKLHGQLYTFVNVYNPREDIQLLDELELEHDLGVLVIGGDFNTALNPELDRTNTQYYALCKCVQRLRDRFELKDIWREIHPEKREYTYAQGASESRLDYFFMQKNSVSLVQCCEIRQTAISDHDPICLHLNSGGVYPLAPEIDPNDRIKSHVESIINQSKKDVSYDSKGWVSVHAAESLHTAAESLHTAAESLHTAAESLRTAAESLRTAEGSPSTAAESPCMEGGSLHTAAGNLCTAAGSLHMAAGSLCTAAGGLHTAAGSLCMEGGSLHTAAGSLRTAAGSLRMEGGSLHTAAGSLRTAAGSLESAHGSLCMEGRSLHMSAQSLHTATGGLCTAAGSLQKVCRLTAEISTLIGKLGITEESDN</sequence>
<feature type="binding site" evidence="10">
    <location>
        <position position="222"/>
    </location>
    <ligand>
        <name>Mg(2+)</name>
        <dbReference type="ChEBI" id="CHEBI:18420"/>
        <label>1</label>
    </ligand>
</feature>
<dbReference type="EMBL" id="JAFJMO010000009">
    <property type="protein sequence ID" value="KAJ8267799.1"/>
    <property type="molecule type" value="Genomic_DNA"/>
</dbReference>
<feature type="binding site" evidence="10">
    <location>
        <position position="42"/>
    </location>
    <ligand>
        <name>Mg(2+)</name>
        <dbReference type="ChEBI" id="CHEBI:18420"/>
        <label>1</label>
    </ligand>
</feature>
<feature type="domain" description="Endonuclease/exonuclease/phosphatase" evidence="13">
    <location>
        <begin position="12"/>
        <end position="223"/>
    </location>
</feature>
<keyword evidence="15" id="KW-1185">Reference proteome</keyword>
<dbReference type="GO" id="GO:0005634">
    <property type="term" value="C:nucleus"/>
    <property type="evidence" value="ECO:0007669"/>
    <property type="project" value="TreeGrafter"/>
</dbReference>
<feature type="binding site" evidence="10">
    <location>
        <position position="140"/>
    </location>
    <ligand>
        <name>Mg(2+)</name>
        <dbReference type="ChEBI" id="CHEBI:18420"/>
        <label>1</label>
    </ligand>
</feature>
<dbReference type="GO" id="GO:0006284">
    <property type="term" value="P:base-excision repair"/>
    <property type="evidence" value="ECO:0007669"/>
    <property type="project" value="TreeGrafter"/>
</dbReference>
<organism evidence="14 15">
    <name type="scientific">Conger conger</name>
    <name type="common">Conger eel</name>
    <name type="synonym">Muraena conger</name>
    <dbReference type="NCBI Taxonomy" id="82655"/>
    <lineage>
        <taxon>Eukaryota</taxon>
        <taxon>Metazoa</taxon>
        <taxon>Chordata</taxon>
        <taxon>Craniata</taxon>
        <taxon>Vertebrata</taxon>
        <taxon>Euteleostomi</taxon>
        <taxon>Actinopterygii</taxon>
        <taxon>Neopterygii</taxon>
        <taxon>Teleostei</taxon>
        <taxon>Anguilliformes</taxon>
        <taxon>Congridae</taxon>
        <taxon>Conger</taxon>
    </lineage>
</organism>
<dbReference type="InterPro" id="IPR004808">
    <property type="entry name" value="AP_endonuc_1"/>
</dbReference>
<feature type="region of interest" description="Disordered" evidence="12">
    <location>
        <begin position="300"/>
        <end position="322"/>
    </location>
</feature>
<feature type="binding site" evidence="10">
    <location>
        <position position="15"/>
    </location>
    <ligand>
        <name>Mg(2+)</name>
        <dbReference type="ChEBI" id="CHEBI:18420"/>
        <label>1</label>
    </ligand>
</feature>
<feature type="active site" evidence="9">
    <location>
        <position position="114"/>
    </location>
</feature>
<dbReference type="AlphaFoldDB" id="A0A9Q1DDP6"/>
<evidence type="ECO:0000313" key="14">
    <source>
        <dbReference type="EMBL" id="KAJ8267799.1"/>
    </source>
</evidence>
<dbReference type="GO" id="GO:0008081">
    <property type="term" value="F:phosphoric diester hydrolase activity"/>
    <property type="evidence" value="ECO:0007669"/>
    <property type="project" value="TreeGrafter"/>
</dbReference>
<keyword evidence="4 10" id="KW-0479">Metal-binding</keyword>
<protein>
    <recommendedName>
        <fullName evidence="3">exodeoxyribonuclease III</fullName>
        <ecNumber evidence="3">3.1.11.2</ecNumber>
    </recommendedName>
</protein>
<evidence type="ECO:0000256" key="11">
    <source>
        <dbReference type="PIRSR" id="PIRSR604808-3"/>
    </source>
</evidence>
<evidence type="ECO:0000256" key="12">
    <source>
        <dbReference type="SAM" id="MobiDB-lite"/>
    </source>
</evidence>
<gene>
    <name evidence="14" type="ORF">COCON_G00129710</name>
</gene>
<evidence type="ECO:0000256" key="2">
    <source>
        <dbReference type="ARBA" id="ARBA00007092"/>
    </source>
</evidence>
<feature type="binding site" evidence="10">
    <location>
        <position position="142"/>
    </location>
    <ligand>
        <name>Mg(2+)</name>
        <dbReference type="ChEBI" id="CHEBI:18420"/>
        <label>1</label>
    </ligand>
</feature>
<accession>A0A9Q1DDP6</accession>
<feature type="site" description="Important for catalytic activity" evidence="11">
    <location>
        <position position="198"/>
    </location>
</feature>
<dbReference type="SUPFAM" id="SSF56219">
    <property type="entry name" value="DNase I-like"/>
    <property type="match status" value="1"/>
</dbReference>
<dbReference type="CDD" id="cd09076">
    <property type="entry name" value="L1-EN"/>
    <property type="match status" value="1"/>
</dbReference>
<keyword evidence="10" id="KW-0464">Manganese</keyword>